<reference evidence="1 2" key="1">
    <citation type="submission" date="2017-11" db="EMBL/GenBank/DDBJ databases">
        <title>Genomic Encyclopedia of Archaeal and Bacterial Type Strains, Phase II (KMG-II): From Individual Species to Whole Genera.</title>
        <authorList>
            <person name="Goeker M."/>
        </authorList>
    </citation>
    <scope>NUCLEOTIDE SEQUENCE [LARGE SCALE GENOMIC DNA]</scope>
    <source>
        <strain evidence="1 2">DSM 28175</strain>
    </source>
</reference>
<dbReference type="AlphaFoldDB" id="A0A2H9VWA3"/>
<accession>A0A2H9VWA3</accession>
<evidence type="ECO:0008006" key="3">
    <source>
        <dbReference type="Google" id="ProtNLM"/>
    </source>
</evidence>
<sequence length="149" mass="17078">MAFQLGLTMLKKTSLFVVIACALFACTDDKSKEKAALDEVIKIHDEVMGKEEYLMRNKMQMDSILTPGPVNDKYSMEQKVTISAMRFKLVAADEAMSIWMQRFDPELKGKTHEQKLKYYAEQKKAVTRLDSQITVAVEASDKYLKEIKK</sequence>
<evidence type="ECO:0000313" key="2">
    <source>
        <dbReference type="Proteomes" id="UP000242687"/>
    </source>
</evidence>
<dbReference type="Proteomes" id="UP000242687">
    <property type="component" value="Unassembled WGS sequence"/>
</dbReference>
<dbReference type="EMBL" id="PGFJ01000001">
    <property type="protein sequence ID" value="PJJ85069.1"/>
    <property type="molecule type" value="Genomic_DNA"/>
</dbReference>
<protein>
    <recommendedName>
        <fullName evidence="3">Viral A-type inclusion protein</fullName>
    </recommendedName>
</protein>
<proteinExistence type="predicted"/>
<name>A0A2H9VWA3_9SPHI</name>
<keyword evidence="2" id="KW-1185">Reference proteome</keyword>
<comment type="caution">
    <text evidence="1">The sequence shown here is derived from an EMBL/GenBank/DDBJ whole genome shotgun (WGS) entry which is preliminary data.</text>
</comment>
<organism evidence="1 2">
    <name type="scientific">Mucilaginibacter auburnensis</name>
    <dbReference type="NCBI Taxonomy" id="1457233"/>
    <lineage>
        <taxon>Bacteria</taxon>
        <taxon>Pseudomonadati</taxon>
        <taxon>Bacteroidota</taxon>
        <taxon>Sphingobacteriia</taxon>
        <taxon>Sphingobacteriales</taxon>
        <taxon>Sphingobacteriaceae</taxon>
        <taxon>Mucilaginibacter</taxon>
    </lineage>
</organism>
<evidence type="ECO:0000313" key="1">
    <source>
        <dbReference type="EMBL" id="PJJ85069.1"/>
    </source>
</evidence>
<gene>
    <name evidence="1" type="ORF">CLV57_2097</name>
</gene>